<keyword evidence="4" id="KW-0436">Ligase</keyword>
<dbReference type="FunFam" id="3.40.50.12780:FF:000013">
    <property type="entry name" value="Long-chain-fatty-acid--AMP ligase FadD32"/>
    <property type="match status" value="1"/>
</dbReference>
<organism evidence="9 10">
    <name type="scientific">Thalassomonas viridans</name>
    <dbReference type="NCBI Taxonomy" id="137584"/>
    <lineage>
        <taxon>Bacteria</taxon>
        <taxon>Pseudomonadati</taxon>
        <taxon>Pseudomonadota</taxon>
        <taxon>Gammaproteobacteria</taxon>
        <taxon>Alteromonadales</taxon>
        <taxon>Colwelliaceae</taxon>
        <taxon>Thalassomonas</taxon>
    </lineage>
</organism>
<dbReference type="PROSITE" id="PS00455">
    <property type="entry name" value="AMP_BINDING"/>
    <property type="match status" value="1"/>
</dbReference>
<protein>
    <submittedName>
        <fullName evidence="9">AMP-binding protein</fullName>
    </submittedName>
</protein>
<comment type="similarity">
    <text evidence="1">Belongs to the ATP-dependent AMP-binding enzyme family.</text>
</comment>
<evidence type="ECO:0000256" key="1">
    <source>
        <dbReference type="ARBA" id="ARBA00006432"/>
    </source>
</evidence>
<keyword evidence="7" id="KW-0472">Membrane</keyword>
<dbReference type="GO" id="GO:0005886">
    <property type="term" value="C:plasma membrane"/>
    <property type="evidence" value="ECO:0007669"/>
    <property type="project" value="TreeGrafter"/>
</dbReference>
<dbReference type="InterPro" id="IPR006162">
    <property type="entry name" value="Ppantetheine_attach_site"/>
</dbReference>
<dbReference type="SUPFAM" id="SSF56801">
    <property type="entry name" value="Acetyl-CoA synthetase-like"/>
    <property type="match status" value="1"/>
</dbReference>
<dbReference type="PANTHER" id="PTHR22754:SF32">
    <property type="entry name" value="DISCO-INTERACTING PROTEIN 2"/>
    <property type="match status" value="1"/>
</dbReference>
<gene>
    <name evidence="9" type="ORF">SG34_031125</name>
</gene>
<dbReference type="Pfam" id="PF23024">
    <property type="entry name" value="AMP-dom_DIP2-like"/>
    <property type="match status" value="1"/>
</dbReference>
<dbReference type="Gene3D" id="1.10.1200.10">
    <property type="entry name" value="ACP-like"/>
    <property type="match status" value="1"/>
</dbReference>
<reference evidence="9 10" key="2">
    <citation type="journal article" date="2022" name="Mar. Drugs">
        <title>Bioassay-Guided Fractionation Leads to the Detection of Cholic Acid Generated by the Rare Thalassomonas sp.</title>
        <authorList>
            <person name="Pheiffer F."/>
            <person name="Schneider Y.K."/>
            <person name="Hansen E.H."/>
            <person name="Andersen J.H."/>
            <person name="Isaksson J."/>
            <person name="Busche T."/>
            <person name="R C."/>
            <person name="Kalinowski J."/>
            <person name="Zyl L.V."/>
            <person name="Trindade M."/>
        </authorList>
    </citation>
    <scope>NUCLEOTIDE SEQUENCE [LARGE SCALE GENOMIC DNA]</scope>
    <source>
        <strain evidence="9 10">XOM25</strain>
    </source>
</reference>
<evidence type="ECO:0000256" key="3">
    <source>
        <dbReference type="ARBA" id="ARBA00022553"/>
    </source>
</evidence>
<dbReference type="PANTHER" id="PTHR22754">
    <property type="entry name" value="DISCO-INTERACTING PROTEIN 2 DIP2 -RELATED"/>
    <property type="match status" value="1"/>
</dbReference>
<dbReference type="InterPro" id="IPR009081">
    <property type="entry name" value="PP-bd_ACP"/>
</dbReference>
<keyword evidence="6" id="KW-0443">Lipid metabolism</keyword>
<dbReference type="PROSITE" id="PS00012">
    <property type="entry name" value="PHOSPHOPANTETHEINE"/>
    <property type="match status" value="1"/>
</dbReference>
<keyword evidence="7" id="KW-0812">Transmembrane</keyword>
<feature type="domain" description="Carrier" evidence="8">
    <location>
        <begin position="582"/>
        <end position="658"/>
    </location>
</feature>
<dbReference type="Gene3D" id="3.30.300.30">
    <property type="match status" value="1"/>
</dbReference>
<proteinExistence type="inferred from homology"/>
<name>A0AAE9ZBD0_9GAMM</name>
<evidence type="ECO:0000256" key="6">
    <source>
        <dbReference type="ARBA" id="ARBA00023098"/>
    </source>
</evidence>
<evidence type="ECO:0000313" key="10">
    <source>
        <dbReference type="Proteomes" id="UP000032352"/>
    </source>
</evidence>
<evidence type="ECO:0000256" key="7">
    <source>
        <dbReference type="SAM" id="Phobius"/>
    </source>
</evidence>
<dbReference type="GO" id="GO:0071766">
    <property type="term" value="P:Actinobacterium-type cell wall biogenesis"/>
    <property type="evidence" value="ECO:0007669"/>
    <property type="project" value="UniProtKB-ARBA"/>
</dbReference>
<dbReference type="Gene3D" id="3.40.50.12780">
    <property type="entry name" value="N-terminal domain of ligase-like"/>
    <property type="match status" value="1"/>
</dbReference>
<dbReference type="GO" id="GO:0070566">
    <property type="term" value="F:adenylyltransferase activity"/>
    <property type="evidence" value="ECO:0007669"/>
    <property type="project" value="TreeGrafter"/>
</dbReference>
<dbReference type="InterPro" id="IPR045851">
    <property type="entry name" value="AMP-bd_C_sf"/>
</dbReference>
<dbReference type="InterPro" id="IPR020845">
    <property type="entry name" value="AMP-binding_CS"/>
</dbReference>
<keyword evidence="3" id="KW-0597">Phosphoprotein</keyword>
<feature type="transmembrane region" description="Helical" evidence="7">
    <location>
        <begin position="71"/>
        <end position="89"/>
    </location>
</feature>
<keyword evidence="10" id="KW-1185">Reference proteome</keyword>
<dbReference type="AlphaFoldDB" id="A0AAE9ZBD0"/>
<dbReference type="InterPro" id="IPR042099">
    <property type="entry name" value="ANL_N_sf"/>
</dbReference>
<reference evidence="9 10" key="1">
    <citation type="journal article" date="2015" name="Genome Announc.">
        <title>Draft Genome Sequences of Marine Isolates of Thalassomonas viridans and Thalassomonas actiniarum.</title>
        <authorList>
            <person name="Olonade I."/>
            <person name="van Zyl L.J."/>
            <person name="Trindade M."/>
        </authorList>
    </citation>
    <scope>NUCLEOTIDE SEQUENCE [LARGE SCALE GENOMIC DNA]</scope>
    <source>
        <strain evidence="9 10">XOM25</strain>
    </source>
</reference>
<dbReference type="InterPro" id="IPR000873">
    <property type="entry name" value="AMP-dep_synth/lig_dom"/>
</dbReference>
<evidence type="ECO:0000259" key="8">
    <source>
        <dbReference type="PROSITE" id="PS50075"/>
    </source>
</evidence>
<dbReference type="PROSITE" id="PS50075">
    <property type="entry name" value="CARRIER"/>
    <property type="match status" value="1"/>
</dbReference>
<dbReference type="EMBL" id="CP059734">
    <property type="protein sequence ID" value="WDE09219.1"/>
    <property type="molecule type" value="Genomic_DNA"/>
</dbReference>
<evidence type="ECO:0000256" key="4">
    <source>
        <dbReference type="ARBA" id="ARBA00022598"/>
    </source>
</evidence>
<evidence type="ECO:0000313" key="9">
    <source>
        <dbReference type="EMBL" id="WDE09219.1"/>
    </source>
</evidence>
<dbReference type="Proteomes" id="UP000032352">
    <property type="component" value="Chromosome pTvir"/>
</dbReference>
<dbReference type="InterPro" id="IPR036736">
    <property type="entry name" value="ACP-like_sf"/>
</dbReference>
<keyword evidence="5" id="KW-0276">Fatty acid metabolism</keyword>
<sequence>MNQSIIDYLHQNAVSKPNAVAFRFLSDTGHAVNELTCSELWHEAHAVAKFLTDIAEPGSRIMLFYPPGLSYIKAFYGCLIAGMIAVPLYPPKKNSKSTRIVKVAQSCQARIALTNESELSAIRACWQQHNTSGLELTFHTTDQISAEATEELPVPEVDPSLPAFLQYTSGSTGSPKGVIITHGNIIGNVEHLTATSHTSEKDVFVNWLPLFHDLGLITAILWPVYLGAPSTLMAPATFVRNPVTWLKAITDYKGTMCGAPNFAYDLCCSNIKASALDELDLSSWRVAYNAAEPVNAKTLENFTAKFSRCGFTGNRFYPGYGMAEATVFITGGSDVEKPYVLKVNKQSLAEHQVKPAGTAELHSSRLVSCGSAALPHDVRIVNPESHCESPEGVVGEIWFSGPSVSPGYWGLEELSGQTFGQKIVDHPSSTHRYLRTGDLGAMWQGELYVTGRMKDLIILNGVNYYPQDIEESAVNAHEAIRHGYNAAFSLAEGEGEKLVVVTELERKFFRSVEADVVINAIRKQVFDDHQVHVDRVVLLKPNVIPKTSSGKIQRNQTRILLASGEIKVLALSNDIAAQDVIPPQTSVEKVIHTIWCYALKRNAVSITDSFFDIGGDSILAMQISAEIEKAYSQLSFDMEQLLELATIKDIARYIELKILHQEANPEPILANSPGILKI</sequence>
<dbReference type="RefSeq" id="WP_084724089.1">
    <property type="nucleotide sequence ID" value="NZ_CP059734.1"/>
</dbReference>
<dbReference type="SUPFAM" id="SSF47336">
    <property type="entry name" value="ACP-like"/>
    <property type="match status" value="1"/>
</dbReference>
<evidence type="ECO:0000256" key="2">
    <source>
        <dbReference type="ARBA" id="ARBA00022450"/>
    </source>
</evidence>
<dbReference type="InterPro" id="IPR040097">
    <property type="entry name" value="FAAL/FAAC"/>
</dbReference>
<keyword evidence="2" id="KW-0596">Phosphopantetheine</keyword>
<dbReference type="Pfam" id="PF00501">
    <property type="entry name" value="AMP-binding"/>
    <property type="match status" value="1"/>
</dbReference>
<accession>A0AAE9ZBD0</accession>
<dbReference type="GO" id="GO:0006633">
    <property type="term" value="P:fatty acid biosynthetic process"/>
    <property type="evidence" value="ECO:0007669"/>
    <property type="project" value="TreeGrafter"/>
</dbReference>
<dbReference type="Pfam" id="PF00550">
    <property type="entry name" value="PP-binding"/>
    <property type="match status" value="1"/>
</dbReference>
<dbReference type="InterPro" id="IPR025110">
    <property type="entry name" value="AMP-bd_C"/>
</dbReference>
<dbReference type="CDD" id="cd05931">
    <property type="entry name" value="FAAL"/>
    <property type="match status" value="1"/>
</dbReference>
<dbReference type="GO" id="GO:0016874">
    <property type="term" value="F:ligase activity"/>
    <property type="evidence" value="ECO:0007669"/>
    <property type="project" value="UniProtKB-KW"/>
</dbReference>
<keyword evidence="7" id="KW-1133">Transmembrane helix</keyword>
<evidence type="ECO:0000256" key="5">
    <source>
        <dbReference type="ARBA" id="ARBA00022832"/>
    </source>
</evidence>
<dbReference type="KEGG" id="tvd:SG34_031125"/>